<gene>
    <name evidence="4" type="ORF">BC739_004639</name>
</gene>
<dbReference type="EMBL" id="JACJID010000003">
    <property type="protein sequence ID" value="MBA8927433.1"/>
    <property type="molecule type" value="Genomic_DNA"/>
</dbReference>
<keyword evidence="1" id="KW-0862">Zinc</keyword>
<dbReference type="InterPro" id="IPR051047">
    <property type="entry name" value="AccD/PCCB"/>
</dbReference>
<dbReference type="EC" id="6.4.1.3" evidence="4"/>
<dbReference type="PANTHER" id="PTHR43842">
    <property type="entry name" value="PROPIONYL-COA CARBOXYLASE BETA CHAIN"/>
    <property type="match status" value="1"/>
</dbReference>
<dbReference type="SUPFAM" id="SSF52096">
    <property type="entry name" value="ClpP/crotonase"/>
    <property type="match status" value="1"/>
</dbReference>
<comment type="caution">
    <text evidence="4">The sequence shown here is derived from an EMBL/GenBank/DDBJ whole genome shotgun (WGS) entry which is preliminary data.</text>
</comment>
<dbReference type="GO" id="GO:0004658">
    <property type="term" value="F:propionyl-CoA carboxylase activity"/>
    <property type="evidence" value="ECO:0007669"/>
    <property type="project" value="UniProtKB-EC"/>
</dbReference>
<dbReference type="PROSITE" id="PS50980">
    <property type="entry name" value="COA_CT_NTER"/>
    <property type="match status" value="1"/>
</dbReference>
<keyword evidence="1" id="KW-0479">Metal-binding</keyword>
<reference evidence="4 5" key="1">
    <citation type="submission" date="2020-08" db="EMBL/GenBank/DDBJ databases">
        <title>Genomic Encyclopedia of Archaeal and Bacterial Type Strains, Phase II (KMG-II): from individual species to whole genera.</title>
        <authorList>
            <person name="Goeker M."/>
        </authorList>
    </citation>
    <scope>NUCLEOTIDE SEQUENCE [LARGE SCALE GENOMIC DNA]</scope>
    <source>
        <strain evidence="4 5">DSM 43850</strain>
    </source>
</reference>
<accession>A0ABR6BKK9</accession>
<evidence type="ECO:0000259" key="2">
    <source>
        <dbReference type="PROSITE" id="PS50966"/>
    </source>
</evidence>
<name>A0ABR6BKK9_9PSEU</name>
<proteinExistence type="predicted"/>
<protein>
    <submittedName>
        <fullName evidence="4">Acetyl-CoA/propionyl-CoA carboxylase carboxyl transferase subunit</fullName>
        <ecNumber evidence="4">6.4.1.2</ecNumber>
        <ecNumber evidence="4">6.4.1.3</ecNumber>
    </submittedName>
</protein>
<sequence length="110" mass="11357">MPLRPFGSSGVLAVRGRVDGAQVVAHCTCGTRMGGAMGSEGCRHLVEAFDLAVRERCPVIGLWHCGGARLVEGVEALDGVGQTSAAVVRASGRVPHFSGPRPVVPPTGKR</sequence>
<evidence type="ECO:0000313" key="5">
    <source>
        <dbReference type="Proteomes" id="UP000517916"/>
    </source>
</evidence>
<dbReference type="GO" id="GO:0003989">
    <property type="term" value="F:acetyl-CoA carboxylase activity"/>
    <property type="evidence" value="ECO:0007669"/>
    <property type="project" value="UniProtKB-EC"/>
</dbReference>
<dbReference type="InterPro" id="IPR011762">
    <property type="entry name" value="COA_CT_N"/>
</dbReference>
<keyword evidence="4" id="KW-0436">Ligase</keyword>
<feature type="domain" description="CoA carboxyltransferase N-terminal" evidence="3">
    <location>
        <begin position="1"/>
        <end position="110"/>
    </location>
</feature>
<feature type="domain" description="SWIM-type" evidence="2">
    <location>
        <begin position="12"/>
        <end position="53"/>
    </location>
</feature>
<dbReference type="InterPro" id="IPR034733">
    <property type="entry name" value="AcCoA_carboxyl_beta"/>
</dbReference>
<dbReference type="EC" id="6.4.1.2" evidence="4"/>
<dbReference type="GO" id="GO:0016740">
    <property type="term" value="F:transferase activity"/>
    <property type="evidence" value="ECO:0007669"/>
    <property type="project" value="UniProtKB-KW"/>
</dbReference>
<dbReference type="Gene3D" id="3.90.226.10">
    <property type="entry name" value="2-enoyl-CoA Hydratase, Chain A, domain 1"/>
    <property type="match status" value="1"/>
</dbReference>
<dbReference type="InterPro" id="IPR029045">
    <property type="entry name" value="ClpP/crotonase-like_dom_sf"/>
</dbReference>
<dbReference type="PROSITE" id="PS50966">
    <property type="entry name" value="ZF_SWIM"/>
    <property type="match status" value="1"/>
</dbReference>
<dbReference type="InterPro" id="IPR007527">
    <property type="entry name" value="Znf_SWIM"/>
</dbReference>
<keyword evidence="5" id="KW-1185">Reference proteome</keyword>
<organism evidence="4 5">
    <name type="scientific">Kutzneria viridogrisea</name>
    <dbReference type="NCBI Taxonomy" id="47990"/>
    <lineage>
        <taxon>Bacteria</taxon>
        <taxon>Bacillati</taxon>
        <taxon>Actinomycetota</taxon>
        <taxon>Actinomycetes</taxon>
        <taxon>Pseudonocardiales</taxon>
        <taxon>Pseudonocardiaceae</taxon>
        <taxon>Kutzneria</taxon>
    </lineage>
</organism>
<keyword evidence="1" id="KW-0863">Zinc-finger</keyword>
<dbReference type="Pfam" id="PF01039">
    <property type="entry name" value="Carboxyl_trans"/>
    <property type="match status" value="1"/>
</dbReference>
<dbReference type="RefSeq" id="WP_025355404.1">
    <property type="nucleotide sequence ID" value="NZ_BAAABQ010000056.1"/>
</dbReference>
<dbReference type="Proteomes" id="UP000517916">
    <property type="component" value="Unassembled WGS sequence"/>
</dbReference>
<evidence type="ECO:0000256" key="1">
    <source>
        <dbReference type="PROSITE-ProRule" id="PRU00325"/>
    </source>
</evidence>
<evidence type="ECO:0000313" key="4">
    <source>
        <dbReference type="EMBL" id="MBA8927433.1"/>
    </source>
</evidence>
<evidence type="ECO:0000259" key="3">
    <source>
        <dbReference type="PROSITE" id="PS50980"/>
    </source>
</evidence>
<dbReference type="PANTHER" id="PTHR43842:SF2">
    <property type="entry name" value="PROPIONYL-COA CARBOXYLASE BETA CHAIN, MITOCHONDRIAL"/>
    <property type="match status" value="1"/>
</dbReference>
<keyword evidence="4" id="KW-0808">Transferase</keyword>